<evidence type="ECO:0000313" key="1">
    <source>
        <dbReference type="EMBL" id="KAF0690694.1"/>
    </source>
</evidence>
<sequence length="241" mass="25825">MVKLAQEEHKGTPSNTVHANILWRLARATLELAQHQAFPGKTHMMTYNSVNFAVQLAPDNVDALAMCVALVAMELASTLHYNPIAATKIVRAQTARASFVRAIQLGGGGMYYFFFGQLVLALAAAPWAKPIVADFAPGSFEAAVVKLDIAADAALLAPTKHLVRAYYTAIALTECQYNAAALELLALCLSMPRALSAADEAMVDDMAHALRASIQSNELAGEAMDSLRVTASMYEVDLNAE</sequence>
<dbReference type="EMBL" id="CAADRA010006369">
    <property type="protein sequence ID" value="VFT94671.1"/>
    <property type="molecule type" value="Genomic_DNA"/>
</dbReference>
<evidence type="ECO:0000313" key="3">
    <source>
        <dbReference type="Proteomes" id="UP000332933"/>
    </source>
</evidence>
<reference evidence="2 3" key="1">
    <citation type="submission" date="2019-03" db="EMBL/GenBank/DDBJ databases">
        <authorList>
            <person name="Gaulin E."/>
            <person name="Dumas B."/>
        </authorList>
    </citation>
    <scope>NUCLEOTIDE SEQUENCE [LARGE SCALE GENOMIC DNA]</scope>
    <source>
        <strain evidence="2">CBS 568.67</strain>
    </source>
</reference>
<name>A0A485L910_9STRA</name>
<keyword evidence="3" id="KW-1185">Reference proteome</keyword>
<dbReference type="EMBL" id="VJMH01006348">
    <property type="protein sequence ID" value="KAF0690694.1"/>
    <property type="molecule type" value="Genomic_DNA"/>
</dbReference>
<gene>
    <name evidence="2" type="primary">Aste57867_17930</name>
    <name evidence="1" type="ORF">As57867_017868</name>
    <name evidence="2" type="ORF">ASTE57867_17930</name>
</gene>
<protein>
    <submittedName>
        <fullName evidence="2">Aste57867_17930 protein</fullName>
    </submittedName>
</protein>
<dbReference type="Proteomes" id="UP000332933">
    <property type="component" value="Unassembled WGS sequence"/>
</dbReference>
<evidence type="ECO:0000313" key="2">
    <source>
        <dbReference type="EMBL" id="VFT94671.1"/>
    </source>
</evidence>
<accession>A0A485L910</accession>
<organism evidence="2 3">
    <name type="scientific">Aphanomyces stellatus</name>
    <dbReference type="NCBI Taxonomy" id="120398"/>
    <lineage>
        <taxon>Eukaryota</taxon>
        <taxon>Sar</taxon>
        <taxon>Stramenopiles</taxon>
        <taxon>Oomycota</taxon>
        <taxon>Saprolegniomycetes</taxon>
        <taxon>Saprolegniales</taxon>
        <taxon>Verrucalvaceae</taxon>
        <taxon>Aphanomyces</taxon>
    </lineage>
</organism>
<proteinExistence type="predicted"/>
<dbReference type="AlphaFoldDB" id="A0A485L910"/>
<reference evidence="1" key="2">
    <citation type="submission" date="2019-06" db="EMBL/GenBank/DDBJ databases">
        <title>Genomics analysis of Aphanomyces spp. identifies a new class of oomycete effector associated with host adaptation.</title>
        <authorList>
            <person name="Gaulin E."/>
        </authorList>
    </citation>
    <scope>NUCLEOTIDE SEQUENCE</scope>
    <source>
        <strain evidence="1">CBS 578.67</strain>
    </source>
</reference>